<keyword evidence="9" id="KW-0326">Glycosidase</keyword>
<evidence type="ECO:0000256" key="1">
    <source>
        <dbReference type="ARBA" id="ARBA00004648"/>
    </source>
</evidence>
<keyword evidence="5" id="KW-0735">Signal-anchor</keyword>
<dbReference type="Gene3D" id="1.50.10.10">
    <property type="match status" value="1"/>
</dbReference>
<dbReference type="InterPro" id="IPR012341">
    <property type="entry name" value="6hp_glycosidase-like_sf"/>
</dbReference>
<evidence type="ECO:0000256" key="4">
    <source>
        <dbReference type="ARBA" id="ARBA00022824"/>
    </source>
</evidence>
<feature type="non-terminal residue" evidence="12">
    <location>
        <position position="54"/>
    </location>
</feature>
<accession>A0A8S3A4H6</accession>
<dbReference type="Proteomes" id="UP000676336">
    <property type="component" value="Unassembled WGS sequence"/>
</dbReference>
<keyword evidence="7" id="KW-0472">Membrane</keyword>
<evidence type="ECO:0000259" key="11">
    <source>
        <dbReference type="Pfam" id="PF03200"/>
    </source>
</evidence>
<evidence type="ECO:0000256" key="10">
    <source>
        <dbReference type="ARBA" id="ARBA00038888"/>
    </source>
</evidence>
<dbReference type="InterPro" id="IPR031335">
    <property type="entry name" value="Glyco_hydro_63_C"/>
</dbReference>
<dbReference type="InterPro" id="IPR004888">
    <property type="entry name" value="Glycoside_hydrolase_63"/>
</dbReference>
<protein>
    <recommendedName>
        <fullName evidence="10">mannosyl-oligosaccharide glucosidase</fullName>
        <ecNumber evidence="10">3.2.1.106</ecNumber>
    </recommendedName>
</protein>
<dbReference type="EC" id="3.2.1.106" evidence="10"/>
<proteinExistence type="predicted"/>
<dbReference type="PANTHER" id="PTHR10412:SF11">
    <property type="entry name" value="MANNOSYL-OLIGOSACCHARIDE GLUCOSIDASE"/>
    <property type="match status" value="1"/>
</dbReference>
<dbReference type="GO" id="GO:0004573">
    <property type="term" value="F:Glc3Man9GlcNAc2 oligosaccharide glucosidase activity"/>
    <property type="evidence" value="ECO:0007669"/>
    <property type="project" value="UniProtKB-EC"/>
</dbReference>
<keyword evidence="3" id="KW-0378">Hydrolase</keyword>
<keyword evidence="6" id="KW-1133">Transmembrane helix</keyword>
<gene>
    <name evidence="12" type="ORF">SMN809_LOCUS42499</name>
</gene>
<keyword evidence="2" id="KW-0812">Transmembrane</keyword>
<evidence type="ECO:0000313" key="12">
    <source>
        <dbReference type="EMBL" id="CAF4686658.1"/>
    </source>
</evidence>
<evidence type="ECO:0000256" key="3">
    <source>
        <dbReference type="ARBA" id="ARBA00022801"/>
    </source>
</evidence>
<sequence>MTRVLNPHSNKLDKILNDLKNSTLLWTPYGLRSLARSSSLYGMRNTEHDPPYWR</sequence>
<evidence type="ECO:0000256" key="2">
    <source>
        <dbReference type="ARBA" id="ARBA00022692"/>
    </source>
</evidence>
<name>A0A8S3A4H6_9BILA</name>
<dbReference type="PANTHER" id="PTHR10412">
    <property type="entry name" value="MANNOSYL-OLIGOSACCHARIDE GLUCOSIDASE"/>
    <property type="match status" value="1"/>
</dbReference>
<dbReference type="AlphaFoldDB" id="A0A8S3A4H6"/>
<dbReference type="GO" id="GO:0009311">
    <property type="term" value="P:oligosaccharide metabolic process"/>
    <property type="evidence" value="ECO:0007669"/>
    <property type="project" value="InterPro"/>
</dbReference>
<dbReference type="GO" id="GO:0005789">
    <property type="term" value="C:endoplasmic reticulum membrane"/>
    <property type="evidence" value="ECO:0007669"/>
    <property type="project" value="UniProtKB-SubCell"/>
</dbReference>
<dbReference type="GO" id="GO:0006487">
    <property type="term" value="P:protein N-linked glycosylation"/>
    <property type="evidence" value="ECO:0007669"/>
    <property type="project" value="TreeGrafter"/>
</dbReference>
<comment type="subcellular location">
    <subcellularLocation>
        <location evidence="1">Endoplasmic reticulum membrane</location>
        <topology evidence="1">Single-pass type II membrane protein</topology>
    </subcellularLocation>
</comment>
<evidence type="ECO:0000256" key="5">
    <source>
        <dbReference type="ARBA" id="ARBA00022968"/>
    </source>
</evidence>
<feature type="domain" description="Glycosyl hydrolase family 63 C-terminal" evidence="11">
    <location>
        <begin position="1"/>
        <end position="54"/>
    </location>
</feature>
<dbReference type="Pfam" id="PF03200">
    <property type="entry name" value="Glyco_hydro_63"/>
    <property type="match status" value="1"/>
</dbReference>
<evidence type="ECO:0000313" key="13">
    <source>
        <dbReference type="Proteomes" id="UP000676336"/>
    </source>
</evidence>
<comment type="caution">
    <text evidence="12">The sequence shown here is derived from an EMBL/GenBank/DDBJ whole genome shotgun (WGS) entry which is preliminary data.</text>
</comment>
<keyword evidence="8" id="KW-0325">Glycoprotein</keyword>
<reference evidence="12" key="1">
    <citation type="submission" date="2021-02" db="EMBL/GenBank/DDBJ databases">
        <authorList>
            <person name="Nowell W R."/>
        </authorList>
    </citation>
    <scope>NUCLEOTIDE SEQUENCE</scope>
</reference>
<evidence type="ECO:0000256" key="9">
    <source>
        <dbReference type="ARBA" id="ARBA00023295"/>
    </source>
</evidence>
<evidence type="ECO:0000256" key="7">
    <source>
        <dbReference type="ARBA" id="ARBA00023136"/>
    </source>
</evidence>
<evidence type="ECO:0000256" key="6">
    <source>
        <dbReference type="ARBA" id="ARBA00022989"/>
    </source>
</evidence>
<evidence type="ECO:0000256" key="8">
    <source>
        <dbReference type="ARBA" id="ARBA00023180"/>
    </source>
</evidence>
<dbReference type="EMBL" id="CAJOBI010122848">
    <property type="protein sequence ID" value="CAF4686658.1"/>
    <property type="molecule type" value="Genomic_DNA"/>
</dbReference>
<organism evidence="12 13">
    <name type="scientific">Rotaria magnacalcarata</name>
    <dbReference type="NCBI Taxonomy" id="392030"/>
    <lineage>
        <taxon>Eukaryota</taxon>
        <taxon>Metazoa</taxon>
        <taxon>Spiralia</taxon>
        <taxon>Gnathifera</taxon>
        <taxon>Rotifera</taxon>
        <taxon>Eurotatoria</taxon>
        <taxon>Bdelloidea</taxon>
        <taxon>Philodinida</taxon>
        <taxon>Philodinidae</taxon>
        <taxon>Rotaria</taxon>
    </lineage>
</organism>
<keyword evidence="4" id="KW-0256">Endoplasmic reticulum</keyword>